<name>A0A915JFC7_ROMCU</name>
<keyword evidence="5" id="KW-1185">Reference proteome</keyword>
<dbReference type="Pfam" id="PF01826">
    <property type="entry name" value="TIL"/>
    <property type="match status" value="2"/>
</dbReference>
<organism evidence="5 6">
    <name type="scientific">Romanomermis culicivorax</name>
    <name type="common">Nematode worm</name>
    <dbReference type="NCBI Taxonomy" id="13658"/>
    <lineage>
        <taxon>Eukaryota</taxon>
        <taxon>Metazoa</taxon>
        <taxon>Ecdysozoa</taxon>
        <taxon>Nematoda</taxon>
        <taxon>Enoplea</taxon>
        <taxon>Dorylaimia</taxon>
        <taxon>Mermithida</taxon>
        <taxon>Mermithoidea</taxon>
        <taxon>Mermithidae</taxon>
        <taxon>Romanomermis</taxon>
    </lineage>
</organism>
<dbReference type="PANTHER" id="PTHR23259">
    <property type="entry name" value="RIDDLE"/>
    <property type="match status" value="1"/>
</dbReference>
<dbReference type="InterPro" id="IPR002919">
    <property type="entry name" value="TIL_dom"/>
</dbReference>
<evidence type="ECO:0000313" key="6">
    <source>
        <dbReference type="WBParaSite" id="nRc.2.0.1.t25191-RA"/>
    </source>
</evidence>
<dbReference type="Gene3D" id="2.10.25.10">
    <property type="entry name" value="Laminin"/>
    <property type="match status" value="2"/>
</dbReference>
<evidence type="ECO:0000313" key="5">
    <source>
        <dbReference type="Proteomes" id="UP000887565"/>
    </source>
</evidence>
<keyword evidence="3" id="KW-1015">Disulfide bond</keyword>
<dbReference type="Proteomes" id="UP000887565">
    <property type="component" value="Unplaced"/>
</dbReference>
<dbReference type="PANTHER" id="PTHR23259:SF70">
    <property type="entry name" value="ACCESSORY GLAND PROTEIN ACP62F-RELATED"/>
    <property type="match status" value="1"/>
</dbReference>
<dbReference type="GO" id="GO:0004867">
    <property type="term" value="F:serine-type endopeptidase inhibitor activity"/>
    <property type="evidence" value="ECO:0007669"/>
    <property type="project" value="UniProtKB-KW"/>
</dbReference>
<sequence length="137" mass="15062">MVCPRNEVFSNSHCLAIASCQPTCPTSQVHACPMICLHGGCVCEPGYLRDPKRNYTCVAEEQCLKPDMIDRHCPHDEIYSHNNCLAVKSCQPGCPTSQAHPCPRICLNGGCVCKAGYLRDSKRNYTCVAEERCSKPG</sequence>
<evidence type="ECO:0000256" key="2">
    <source>
        <dbReference type="ARBA" id="ARBA00022900"/>
    </source>
</evidence>
<reference evidence="6" key="1">
    <citation type="submission" date="2022-11" db="UniProtKB">
        <authorList>
            <consortium name="WormBaseParasite"/>
        </authorList>
    </citation>
    <scope>IDENTIFICATION</scope>
</reference>
<accession>A0A915JFC7</accession>
<keyword evidence="1" id="KW-0646">Protease inhibitor</keyword>
<dbReference type="OMA" id="CIPESNC"/>
<feature type="domain" description="TIL" evidence="4">
    <location>
        <begin position="73"/>
        <end position="133"/>
    </location>
</feature>
<dbReference type="InterPro" id="IPR036084">
    <property type="entry name" value="Ser_inhib-like_sf"/>
</dbReference>
<dbReference type="InterPro" id="IPR051368">
    <property type="entry name" value="SerProtInhib-TIL_Domain"/>
</dbReference>
<feature type="domain" description="TIL" evidence="4">
    <location>
        <begin position="3"/>
        <end position="63"/>
    </location>
</feature>
<evidence type="ECO:0000256" key="3">
    <source>
        <dbReference type="ARBA" id="ARBA00023157"/>
    </source>
</evidence>
<dbReference type="AlphaFoldDB" id="A0A915JFC7"/>
<keyword evidence="2" id="KW-0722">Serine protease inhibitor</keyword>
<evidence type="ECO:0000259" key="4">
    <source>
        <dbReference type="Pfam" id="PF01826"/>
    </source>
</evidence>
<dbReference type="SUPFAM" id="SSF57567">
    <property type="entry name" value="Serine protease inhibitors"/>
    <property type="match status" value="2"/>
</dbReference>
<evidence type="ECO:0000256" key="1">
    <source>
        <dbReference type="ARBA" id="ARBA00022690"/>
    </source>
</evidence>
<dbReference type="PROSITE" id="PS51257">
    <property type="entry name" value="PROKAR_LIPOPROTEIN"/>
    <property type="match status" value="1"/>
</dbReference>
<proteinExistence type="predicted"/>
<protein>
    <submittedName>
        <fullName evidence="6">TIL domain-containing protein</fullName>
    </submittedName>
</protein>
<dbReference type="WBParaSite" id="nRc.2.0.1.t25191-RA">
    <property type="protein sequence ID" value="nRc.2.0.1.t25191-RA"/>
    <property type="gene ID" value="nRc.2.0.1.g25191"/>
</dbReference>